<keyword evidence="4 10" id="KW-0436">Ligase</keyword>
<keyword evidence="3 10" id="KW-0963">Cytoplasm</keyword>
<feature type="region of interest" description="Disordered" evidence="11">
    <location>
        <begin position="462"/>
        <end position="481"/>
    </location>
</feature>
<dbReference type="EC" id="6.1.1.17" evidence="10"/>
<feature type="short sequence motif" description="'HIGH' region" evidence="10">
    <location>
        <begin position="135"/>
        <end position="145"/>
    </location>
</feature>
<dbReference type="InterPro" id="IPR014729">
    <property type="entry name" value="Rossmann-like_a/b/a_fold"/>
</dbReference>
<comment type="function">
    <text evidence="10">Catalyzes the attachment of glutamate to tRNA(Glu) in a two-step reaction: glutamate is first activated by ATP to form Glu-AMP and then transferred to the acceptor end of tRNA(Glu).</text>
</comment>
<proteinExistence type="inferred from homology"/>
<dbReference type="GO" id="GO:0006424">
    <property type="term" value="P:glutamyl-tRNA aminoacylation"/>
    <property type="evidence" value="ECO:0007669"/>
    <property type="project" value="UniProtKB-UniRule"/>
</dbReference>
<accession>A0A897NNE0</accession>
<keyword evidence="6 10" id="KW-0067">ATP-binding</keyword>
<dbReference type="Gene3D" id="3.40.50.620">
    <property type="entry name" value="HUPs"/>
    <property type="match status" value="1"/>
</dbReference>
<dbReference type="InterPro" id="IPR049437">
    <property type="entry name" value="tRNA-synt_1c_C2"/>
</dbReference>
<evidence type="ECO:0000256" key="8">
    <source>
        <dbReference type="ARBA" id="ARBA00023146"/>
    </source>
</evidence>
<evidence type="ECO:0000256" key="3">
    <source>
        <dbReference type="ARBA" id="ARBA00022490"/>
    </source>
</evidence>
<dbReference type="InterPro" id="IPR020058">
    <property type="entry name" value="Glu/Gln-tRNA-synth_Ib_cat-dom"/>
</dbReference>
<evidence type="ECO:0000256" key="11">
    <source>
        <dbReference type="SAM" id="MobiDB-lite"/>
    </source>
</evidence>
<evidence type="ECO:0000256" key="6">
    <source>
        <dbReference type="ARBA" id="ARBA00022840"/>
    </source>
</evidence>
<dbReference type="InterPro" id="IPR020059">
    <property type="entry name" value="Glu/Gln-tRNA-synth_Ib_codon-bd"/>
</dbReference>
<keyword evidence="7 10" id="KW-0648">Protein biosynthesis</keyword>
<dbReference type="GO" id="GO:0004818">
    <property type="term" value="F:glutamate-tRNA ligase activity"/>
    <property type="evidence" value="ECO:0007669"/>
    <property type="project" value="UniProtKB-UniRule"/>
</dbReference>
<feature type="compositionally biased region" description="Basic and acidic residues" evidence="11">
    <location>
        <begin position="97"/>
        <end position="108"/>
    </location>
</feature>
<evidence type="ECO:0000256" key="7">
    <source>
        <dbReference type="ARBA" id="ARBA00022917"/>
    </source>
</evidence>
<dbReference type="PANTHER" id="PTHR43097:SF5">
    <property type="entry name" value="GLUTAMATE--TRNA LIGASE"/>
    <property type="match status" value="1"/>
</dbReference>
<dbReference type="GO" id="GO:0043604">
    <property type="term" value="P:amide biosynthetic process"/>
    <property type="evidence" value="ECO:0007669"/>
    <property type="project" value="TreeGrafter"/>
</dbReference>
<dbReference type="NCBIfam" id="TIGR00463">
    <property type="entry name" value="gltX_arch"/>
    <property type="match status" value="1"/>
</dbReference>
<keyword evidence="8 10" id="KW-0030">Aminoacyl-tRNA synthetase</keyword>
<feature type="region of interest" description="Disordered" evidence="11">
    <location>
        <begin position="1"/>
        <end position="27"/>
    </location>
</feature>
<comment type="catalytic activity">
    <reaction evidence="9 10">
        <text>tRNA(Glu) + L-glutamate + ATP = L-glutamyl-tRNA(Glu) + AMP + diphosphate</text>
        <dbReference type="Rhea" id="RHEA:23540"/>
        <dbReference type="Rhea" id="RHEA-COMP:9663"/>
        <dbReference type="Rhea" id="RHEA-COMP:9680"/>
        <dbReference type="ChEBI" id="CHEBI:29985"/>
        <dbReference type="ChEBI" id="CHEBI:30616"/>
        <dbReference type="ChEBI" id="CHEBI:33019"/>
        <dbReference type="ChEBI" id="CHEBI:78442"/>
        <dbReference type="ChEBI" id="CHEBI:78520"/>
        <dbReference type="ChEBI" id="CHEBI:456215"/>
        <dbReference type="EC" id="6.1.1.17"/>
    </reaction>
</comment>
<comment type="similarity">
    <text evidence="2 10">Belongs to the class-I aminoacyl-tRNA synthetase family. Glutamate--tRNA ligase type 2 subfamily.</text>
</comment>
<keyword evidence="5 10" id="KW-0547">Nucleotide-binding</keyword>
<evidence type="ECO:0000259" key="12">
    <source>
        <dbReference type="Pfam" id="PF00749"/>
    </source>
</evidence>
<sequence length="603" mass="67587">MDRAGGTPRSEPGSVLTRGPQSDTMDEDIRERVEEAAEVDALFNALKHDSDAQVGAIMGPLMGENPAFREYGDEIAGVVAPVVQRVNDMDPAQKRERLGELAPERLEELEREDEGDEHALPDLPNADEVRMRAAPNPNGPWHLGHARMPAVIGTYKERYDGSFIVRFDDTDPETKRPDLDAYDAILDDIEYLGFEPDEVLRASDRLETYYDHARELIDQGGAYTCTCPQEEFSERKNNGKACPHREKDPEQTREEFEAMIDGEYDSGEMVLRVKTDIEHKNPALRDWVAFRMIDTPHPREAASEYRCWPMLDFQSGIDDHLTGVTHIIRGIDLQDSAKRQQFVYEYFGWDYPEVIHWGHVQVEAYDVAMSTSTIKEKIDSGDLDGWDDPRAPTLKSLRRRGIRGEAIVDAMVELGTSTSNVDLSMSAVYANNRELIDDGADRAFFVRDAHAGDDAVGPAVEKPIVDGPDAATPPVHPNEERGRREIPVEDAVLVEAEDVPAEGDRIWLKGYGCVRHTGGTFEYTDDDIEVVRDGDVEVVHWVPAEGAVPTRMRTMDGDVTGYAEPGLADYEPDDMLQFVRIGFIRVDTLPAADDELVTYFAHP</sequence>
<evidence type="ECO:0000313" key="16">
    <source>
        <dbReference type="Proteomes" id="UP000663292"/>
    </source>
</evidence>
<dbReference type="PRINTS" id="PR00987">
    <property type="entry name" value="TRNASYNTHGLU"/>
</dbReference>
<dbReference type="Pfam" id="PF03950">
    <property type="entry name" value="tRNA-synt_1c_C"/>
    <property type="match status" value="1"/>
</dbReference>
<evidence type="ECO:0000256" key="4">
    <source>
        <dbReference type="ARBA" id="ARBA00022598"/>
    </source>
</evidence>
<dbReference type="GO" id="GO:0005524">
    <property type="term" value="F:ATP binding"/>
    <property type="evidence" value="ECO:0007669"/>
    <property type="project" value="UniProtKB-UniRule"/>
</dbReference>
<organism evidence="15 16">
    <name type="scientific">Halapricum desulfuricans</name>
    <dbReference type="NCBI Taxonomy" id="2841257"/>
    <lineage>
        <taxon>Archaea</taxon>
        <taxon>Methanobacteriati</taxon>
        <taxon>Methanobacteriota</taxon>
        <taxon>Stenosarchaea group</taxon>
        <taxon>Halobacteria</taxon>
        <taxon>Halobacteriales</taxon>
        <taxon>Haloarculaceae</taxon>
        <taxon>Halapricum</taxon>
    </lineage>
</organism>
<evidence type="ECO:0000256" key="9">
    <source>
        <dbReference type="ARBA" id="ARBA00048351"/>
    </source>
</evidence>
<dbReference type="InterPro" id="IPR050132">
    <property type="entry name" value="Gln/Glu-tRNA_Ligase"/>
</dbReference>
<dbReference type="Pfam" id="PF00749">
    <property type="entry name" value="tRNA-synt_1c"/>
    <property type="match status" value="1"/>
</dbReference>
<gene>
    <name evidence="15" type="primary">glnS</name>
    <name evidence="10" type="synonym">gltX</name>
    <name evidence="15" type="ORF">HSEST_0722</name>
</gene>
<evidence type="ECO:0000256" key="10">
    <source>
        <dbReference type="HAMAP-Rule" id="MF_02076"/>
    </source>
</evidence>
<dbReference type="SUPFAM" id="SSF52374">
    <property type="entry name" value="Nucleotidylyl transferase"/>
    <property type="match status" value="1"/>
</dbReference>
<dbReference type="InterPro" id="IPR004526">
    <property type="entry name" value="Glu-tRNA-synth_arc/euk"/>
</dbReference>
<evidence type="ECO:0000256" key="2">
    <source>
        <dbReference type="ARBA" id="ARBA00008927"/>
    </source>
</evidence>
<reference evidence="15 16" key="1">
    <citation type="submission" date="2020-11" db="EMBL/GenBank/DDBJ databases">
        <title>Carbohydrate-dependent, anaerobic sulfur respiration: A novel catabolism in halophilic archaea.</title>
        <authorList>
            <person name="Sorokin D.Y."/>
            <person name="Messina E."/>
            <person name="Smedile F."/>
            <person name="La Cono V."/>
            <person name="Hallsworth J.E."/>
            <person name="Yakimov M.M."/>
        </authorList>
    </citation>
    <scope>NUCLEOTIDE SEQUENCE [LARGE SCALE GENOMIC DNA]</scope>
    <source>
        <strain evidence="15 16">HSR-Est</strain>
    </source>
</reference>
<dbReference type="Gene3D" id="2.40.240.10">
    <property type="entry name" value="Ribosomal Protein L25, Chain P"/>
    <property type="match status" value="1"/>
</dbReference>
<dbReference type="GO" id="GO:0005829">
    <property type="term" value="C:cytosol"/>
    <property type="evidence" value="ECO:0007669"/>
    <property type="project" value="TreeGrafter"/>
</dbReference>
<evidence type="ECO:0000313" key="15">
    <source>
        <dbReference type="EMBL" id="QSG14267.1"/>
    </source>
</evidence>
<protein>
    <recommendedName>
        <fullName evidence="10">Glutamate--tRNA ligase</fullName>
        <ecNumber evidence="10">6.1.1.17</ecNumber>
    </recommendedName>
    <alternativeName>
        <fullName evidence="10">Glutamyl-tRNA synthetase</fullName>
        <shortName evidence="10">GluRS</shortName>
    </alternativeName>
</protein>
<dbReference type="SUPFAM" id="SSF50715">
    <property type="entry name" value="Ribosomal protein L25-like"/>
    <property type="match status" value="1"/>
</dbReference>
<name>A0A897NNE0_9EURY</name>
<dbReference type="PANTHER" id="PTHR43097">
    <property type="entry name" value="GLUTAMINE-TRNA LIGASE"/>
    <property type="match status" value="1"/>
</dbReference>
<evidence type="ECO:0000259" key="14">
    <source>
        <dbReference type="Pfam" id="PF20974"/>
    </source>
</evidence>
<feature type="domain" description="Glutamyl/glutaminyl-tRNA synthetase class Ib anti-codon binding" evidence="13">
    <location>
        <begin position="440"/>
        <end position="520"/>
    </location>
</feature>
<comment type="subcellular location">
    <subcellularLocation>
        <location evidence="1 10">Cytoplasm</location>
    </subcellularLocation>
</comment>
<feature type="region of interest" description="Disordered" evidence="11">
    <location>
        <begin position="97"/>
        <end position="122"/>
    </location>
</feature>
<keyword evidence="16" id="KW-1185">Reference proteome</keyword>
<dbReference type="Proteomes" id="UP000663292">
    <property type="component" value="Chromosome"/>
</dbReference>
<dbReference type="InterPro" id="IPR000924">
    <property type="entry name" value="Glu/Gln-tRNA-synth"/>
</dbReference>
<dbReference type="InterPro" id="IPR020056">
    <property type="entry name" value="Rbsml_bL25/Gln-tRNA_synth_N"/>
</dbReference>
<feature type="domain" description="Glutamyl/glutaminyl-tRNA synthetase class Ib catalytic" evidence="12">
    <location>
        <begin position="128"/>
        <end position="436"/>
    </location>
</feature>
<dbReference type="NCBIfam" id="NF003169">
    <property type="entry name" value="PRK04156.1"/>
    <property type="match status" value="1"/>
</dbReference>
<dbReference type="HAMAP" id="MF_02076">
    <property type="entry name" value="Glu_tRNA_synth_type2"/>
    <property type="match status" value="1"/>
</dbReference>
<dbReference type="Gene3D" id="2.40.240.100">
    <property type="match status" value="1"/>
</dbReference>
<dbReference type="EMBL" id="CP064791">
    <property type="protein sequence ID" value="QSG14267.1"/>
    <property type="molecule type" value="Genomic_DNA"/>
</dbReference>
<evidence type="ECO:0000256" key="5">
    <source>
        <dbReference type="ARBA" id="ARBA00022741"/>
    </source>
</evidence>
<evidence type="ECO:0000256" key="1">
    <source>
        <dbReference type="ARBA" id="ARBA00004496"/>
    </source>
</evidence>
<dbReference type="AlphaFoldDB" id="A0A897NNE0"/>
<evidence type="ECO:0000259" key="13">
    <source>
        <dbReference type="Pfam" id="PF03950"/>
    </source>
</evidence>
<dbReference type="Pfam" id="PF20974">
    <property type="entry name" value="tRNA-synt_1c_C2"/>
    <property type="match status" value="1"/>
</dbReference>
<dbReference type="InterPro" id="IPR011035">
    <property type="entry name" value="Ribosomal_bL25/Gln-tRNA_synth"/>
</dbReference>
<feature type="domain" description="tRNA synthetases class I (E and Q) anti-codon binding" evidence="14">
    <location>
        <begin position="538"/>
        <end position="587"/>
    </location>
</feature>